<gene>
    <name evidence="2" type="ORF">COV57_00210</name>
</gene>
<dbReference type="Proteomes" id="UP000229893">
    <property type="component" value="Unassembled WGS sequence"/>
</dbReference>
<accession>A0A2H0N8M9</accession>
<sequence length="83" mass="8773">MKFLAFSQTKFLGSSLALPANGSGGSRATSLLVAHFVLQNTASNSAEKKNRPREGAEEGGFGGNFAAPSLPRRKFFAAECRIP</sequence>
<proteinExistence type="predicted"/>
<protein>
    <submittedName>
        <fullName evidence="2">Uncharacterized protein</fullName>
    </submittedName>
</protein>
<feature type="region of interest" description="Disordered" evidence="1">
    <location>
        <begin position="43"/>
        <end position="65"/>
    </location>
</feature>
<dbReference type="AlphaFoldDB" id="A0A2H0N8M9"/>
<evidence type="ECO:0000313" key="3">
    <source>
        <dbReference type="Proteomes" id="UP000229893"/>
    </source>
</evidence>
<dbReference type="EMBL" id="PCWO01000002">
    <property type="protein sequence ID" value="PIR05251.1"/>
    <property type="molecule type" value="Genomic_DNA"/>
</dbReference>
<reference evidence="2 3" key="1">
    <citation type="submission" date="2017-09" db="EMBL/GenBank/DDBJ databases">
        <title>Depth-based differentiation of microbial function through sediment-hosted aquifers and enrichment of novel symbionts in the deep terrestrial subsurface.</title>
        <authorList>
            <person name="Probst A.J."/>
            <person name="Ladd B."/>
            <person name="Jarett J.K."/>
            <person name="Geller-Mcgrath D.E."/>
            <person name="Sieber C.M."/>
            <person name="Emerson J.B."/>
            <person name="Anantharaman K."/>
            <person name="Thomas B.C."/>
            <person name="Malmstrom R."/>
            <person name="Stieglmeier M."/>
            <person name="Klingl A."/>
            <person name="Woyke T."/>
            <person name="Ryan C.M."/>
            <person name="Banfield J.F."/>
        </authorList>
    </citation>
    <scope>NUCLEOTIDE SEQUENCE [LARGE SCALE GENOMIC DNA]</scope>
    <source>
        <strain evidence="2">CG11_big_fil_rev_8_21_14_0_20_35_14</strain>
    </source>
</reference>
<organism evidence="2 3">
    <name type="scientific">Candidatus Liptonbacteria bacterium CG11_big_fil_rev_8_21_14_0_20_35_14</name>
    <dbReference type="NCBI Taxonomy" id="1974634"/>
    <lineage>
        <taxon>Bacteria</taxon>
        <taxon>Candidatus Liptoniibacteriota</taxon>
    </lineage>
</organism>
<feature type="compositionally biased region" description="Basic and acidic residues" evidence="1">
    <location>
        <begin position="46"/>
        <end position="56"/>
    </location>
</feature>
<comment type="caution">
    <text evidence="2">The sequence shown here is derived from an EMBL/GenBank/DDBJ whole genome shotgun (WGS) entry which is preliminary data.</text>
</comment>
<evidence type="ECO:0000256" key="1">
    <source>
        <dbReference type="SAM" id="MobiDB-lite"/>
    </source>
</evidence>
<evidence type="ECO:0000313" key="2">
    <source>
        <dbReference type="EMBL" id="PIR05251.1"/>
    </source>
</evidence>
<name>A0A2H0N8M9_9BACT</name>